<dbReference type="SUPFAM" id="SSF53335">
    <property type="entry name" value="S-adenosyl-L-methionine-dependent methyltransferases"/>
    <property type="match status" value="1"/>
</dbReference>
<dbReference type="GO" id="GO:0032259">
    <property type="term" value="P:methylation"/>
    <property type="evidence" value="ECO:0007669"/>
    <property type="project" value="UniProtKB-KW"/>
</dbReference>
<proteinExistence type="inferred from homology"/>
<dbReference type="AlphaFoldDB" id="A0A179FYA7"/>
<dbReference type="InterPro" id="IPR029063">
    <property type="entry name" value="SAM-dependent_MTases_sf"/>
</dbReference>
<dbReference type="PANTHER" id="PTHR43591">
    <property type="entry name" value="METHYLTRANSFERASE"/>
    <property type="match status" value="1"/>
</dbReference>
<feature type="compositionally biased region" description="Basic residues" evidence="2">
    <location>
        <begin position="1"/>
        <end position="10"/>
    </location>
</feature>
<evidence type="ECO:0000313" key="3">
    <source>
        <dbReference type="EMBL" id="OAQ70170.2"/>
    </source>
</evidence>
<dbReference type="KEGG" id="pchm:VFPPC_13315"/>
<keyword evidence="4" id="KW-1185">Reference proteome</keyword>
<dbReference type="EMBL" id="LSBJ02000002">
    <property type="protein sequence ID" value="OAQ70170.2"/>
    <property type="molecule type" value="Genomic_DNA"/>
</dbReference>
<evidence type="ECO:0000256" key="1">
    <source>
        <dbReference type="ARBA" id="ARBA00038158"/>
    </source>
</evidence>
<evidence type="ECO:0000313" key="4">
    <source>
        <dbReference type="Proteomes" id="UP000078397"/>
    </source>
</evidence>
<gene>
    <name evidence="3" type="ORF">VFPPC_13315</name>
</gene>
<evidence type="ECO:0000256" key="2">
    <source>
        <dbReference type="SAM" id="MobiDB-lite"/>
    </source>
</evidence>
<feature type="compositionally biased region" description="Polar residues" evidence="2">
    <location>
        <begin position="13"/>
        <end position="25"/>
    </location>
</feature>
<dbReference type="PANTHER" id="PTHR43591:SF10">
    <property type="entry name" value="ABC TRANSMEMBRANE TYPE-1 DOMAIN-CONTAINING PROTEIN-RELATED"/>
    <property type="match status" value="1"/>
</dbReference>
<comment type="similarity">
    <text evidence="1">Belongs to the methyltransferase superfamily. LaeA methyltransferase family.</text>
</comment>
<sequence length="384" mass="43830">MDSPPRKKAARASDQSQPEANPEQTRVNESEEKPMFDFEFTFESSMLMIEPDTSLRSSDYDSLSDVSLSDSVLDYPKLFGRTYHAFHAGSYVFPNDEREQERLTLQGPIMQKLMGEKLFFAPLSKAKPPRHILDIATGIGDWPIAMADEFPDSRVIATDLSPIQPDYVPSNVRFYVEDAMEPWDFPHKFDYIHTRLTGGCWADYETQIAVQAFKALEPGGWHESQEVDCNICCDDGTLDPEGPIATWISELMLAAEKMGRPTVLGYRLKEIYERVGFVDVQQRVYKMPINPWARNKHLKQVGLLWGYNLVQGLSAFSYQLLHYGFDRSAEEIEASLVNVRRDLCDTRIHAYMPTFVVWGRKPHPQEMVRTQDEHDGGVGDAMNS</sequence>
<keyword evidence="3" id="KW-0489">Methyltransferase</keyword>
<dbReference type="GeneID" id="28855086"/>
<accession>A0A179FYA7</accession>
<protein>
    <submittedName>
        <fullName evidence="3">Methyltransferase</fullName>
    </submittedName>
</protein>
<dbReference type="CDD" id="cd02440">
    <property type="entry name" value="AdoMet_MTases"/>
    <property type="match status" value="1"/>
</dbReference>
<dbReference type="Gene3D" id="3.40.50.150">
    <property type="entry name" value="Vaccinia Virus protein VP39"/>
    <property type="match status" value="1"/>
</dbReference>
<organism evidence="3 4">
    <name type="scientific">Pochonia chlamydosporia 170</name>
    <dbReference type="NCBI Taxonomy" id="1380566"/>
    <lineage>
        <taxon>Eukaryota</taxon>
        <taxon>Fungi</taxon>
        <taxon>Dikarya</taxon>
        <taxon>Ascomycota</taxon>
        <taxon>Pezizomycotina</taxon>
        <taxon>Sordariomycetes</taxon>
        <taxon>Hypocreomycetidae</taxon>
        <taxon>Hypocreales</taxon>
        <taxon>Clavicipitaceae</taxon>
        <taxon>Pochonia</taxon>
    </lineage>
</organism>
<name>A0A179FYA7_METCM</name>
<dbReference type="STRING" id="1380566.A0A179FYA7"/>
<dbReference type="Proteomes" id="UP000078397">
    <property type="component" value="Unassembled WGS sequence"/>
</dbReference>
<dbReference type="OrthoDB" id="2013972at2759"/>
<comment type="caution">
    <text evidence="3">The sequence shown here is derived from an EMBL/GenBank/DDBJ whole genome shotgun (WGS) entry which is preliminary data.</text>
</comment>
<dbReference type="GO" id="GO:0008168">
    <property type="term" value="F:methyltransferase activity"/>
    <property type="evidence" value="ECO:0007669"/>
    <property type="project" value="UniProtKB-KW"/>
</dbReference>
<keyword evidence="3" id="KW-0808">Transferase</keyword>
<dbReference type="Pfam" id="PF13489">
    <property type="entry name" value="Methyltransf_23"/>
    <property type="match status" value="1"/>
</dbReference>
<feature type="region of interest" description="Disordered" evidence="2">
    <location>
        <begin position="1"/>
        <end position="33"/>
    </location>
</feature>
<reference evidence="3 4" key="1">
    <citation type="journal article" date="2016" name="PLoS Pathog.">
        <title>Biosynthesis of antibiotic leucinostatins in bio-control fungus Purpureocillium lilacinum and their inhibition on phytophthora revealed by genome mining.</title>
        <authorList>
            <person name="Wang G."/>
            <person name="Liu Z."/>
            <person name="Lin R."/>
            <person name="Li E."/>
            <person name="Mao Z."/>
            <person name="Ling J."/>
            <person name="Yang Y."/>
            <person name="Yin W.B."/>
            <person name="Xie B."/>
        </authorList>
    </citation>
    <scope>NUCLEOTIDE SEQUENCE [LARGE SCALE GENOMIC DNA]</scope>
    <source>
        <strain evidence="3">170</strain>
    </source>
</reference>
<dbReference type="RefSeq" id="XP_022284564.1">
    <property type="nucleotide sequence ID" value="XM_022428874.1"/>
</dbReference>